<evidence type="ECO:0008006" key="6">
    <source>
        <dbReference type="Google" id="ProtNLM"/>
    </source>
</evidence>
<dbReference type="EMBL" id="HG810773">
    <property type="protein sequence ID" value="CDO65387.1"/>
    <property type="molecule type" value="Genomic_DNA"/>
</dbReference>
<feature type="region of interest" description="Disordered" evidence="3">
    <location>
        <begin position="822"/>
        <end position="876"/>
    </location>
</feature>
<feature type="region of interest" description="Disordered" evidence="3">
    <location>
        <begin position="332"/>
        <end position="368"/>
    </location>
</feature>
<accession>A0A060S0J4</accession>
<protein>
    <recommendedName>
        <fullName evidence="6">Kelch protein</fullName>
    </recommendedName>
</protein>
<evidence type="ECO:0000313" key="4">
    <source>
        <dbReference type="EMBL" id="CDO65387.1"/>
    </source>
</evidence>
<sequence>MSLTLIRHDEEEKRRNSIHNPTGRIGHSLHFYYDISQNKDVCEHSSVQEKEENELNDNNINDENNNMNGYNDYMNGKYKIVLYGGGLLDYDFTKNYASEFLMNVHGDITKCDNNENDKDRKSNIYNSTSIENYLIKTYNDTYICEEENEKFINWKKIKTYNVPSPRAFQASCVVNLGRNGVFLFVHGGKTKNNILADNKLHALNLTVVSSYCNDENENDDDNNNNNQSDSNNNNQSNSSSNNNNQSNSNSNNNNNQSNSSSNNNNNNNNQCDSNNEGNYHCDQECNPYNEQSSKITENNINQLNNSNMLNEHKISSMNNICLSNNIEKNKNQRNCSSSSYVDSNNHVSSSTPSLTSSSNSSDSSKLSRPPFYFKNEKDMINDNNGVYINSRKPINDMLKTDTSSCSNYSSDYSYTSESEKIKRKWVEIKIKGKKPSQRYGHSLDFLYPHLILFGGNEEICDVDNSFCKNDLWILNIKKCKKGKETKNGHTYCYSYFLWEEINYQYVNPFGRSFHSTAIWYDTKKKKNNLILYGGKMKNQNLCSRLFLLQYNGYIWSWSILPVYVNTLNEHRAYHSMICANNYLFIIGGEEYNYKYIEKMPSALYSFESKKFQYINDFTAKACLKCFAKQDIIYSWGGFTDIPFDHNFFPNNFVLLHMNVHIASTQMKDGLSDDNDGNVSLIMNIEENPDDNIYKRMNKKVMKIENKKNQLEKDLSYQIKLNENMNSQLKEQITQYQKIIYLLNVKNKQNAYLLDLLKKKSANMVDNIKGDLENNNILISGDIQNNNLVNNNFSFNNINNSYNVYENSNVIPENTLNVMGANNMHNEINSNNNNNNNNNNNDNNNNNNNNDNNNNNNNNDNNNNDNNNNNNNDNNNNIEQFRQSTTIINTPNPNMFDNNNNFNNSVDNINSYNEIIFRQNVQNYITPNGTTKDNIQNGLQNNMQQFSQSIDQLNVFNNEQIKNDLLNIENNLSNTSGNTNNYYLNGNINVNNNNFDFNLNVNDYSNFVTDKLPPYSNSSDLFINNNMNFLNDASTSHVNFPLANSQVVQVNNNYIGNMEASVKHNICVENTLNEIKTPEVELPLNQRARRKTAEKCLKLIEQDRLSRMQSESNAQ</sequence>
<dbReference type="PANTHER" id="PTHR46093">
    <property type="entry name" value="ACYL-COA-BINDING DOMAIN-CONTAINING PROTEIN 5"/>
    <property type="match status" value="1"/>
</dbReference>
<keyword evidence="2" id="KW-0677">Repeat</keyword>
<feature type="compositionally biased region" description="Polar residues" evidence="3">
    <location>
        <begin position="332"/>
        <end position="347"/>
    </location>
</feature>
<evidence type="ECO:0000313" key="5">
    <source>
        <dbReference type="Proteomes" id="UP000027581"/>
    </source>
</evidence>
<dbReference type="PhylomeDB" id="A0A060S0J4"/>
<feature type="region of interest" description="Disordered" evidence="3">
    <location>
        <begin position="214"/>
        <end position="275"/>
    </location>
</feature>
<feature type="compositionally biased region" description="Low complexity" evidence="3">
    <location>
        <begin position="223"/>
        <end position="275"/>
    </location>
</feature>
<feature type="compositionally biased region" description="Low complexity" evidence="3">
    <location>
        <begin position="830"/>
        <end position="876"/>
    </location>
</feature>
<evidence type="ECO:0000256" key="2">
    <source>
        <dbReference type="ARBA" id="ARBA00022737"/>
    </source>
</evidence>
<dbReference type="InterPro" id="IPR011043">
    <property type="entry name" value="Gal_Oxase/kelch_b-propeller"/>
</dbReference>
<feature type="compositionally biased region" description="Basic and acidic residues" evidence="3">
    <location>
        <begin position="1"/>
        <end position="15"/>
    </location>
</feature>
<keyword evidence="5" id="KW-1185">Reference proteome</keyword>
<gene>
    <name evidence="4" type="ORF">PRCDC_1209900</name>
</gene>
<dbReference type="VEuPathDB" id="PlasmoDB:PRG01_1214200"/>
<reference evidence="4" key="1">
    <citation type="submission" date="2014-01" db="EMBL/GenBank/DDBJ databases">
        <authorList>
            <person name="Aslett M."/>
        </authorList>
    </citation>
    <scope>NUCLEOTIDE SEQUENCE</scope>
    <source>
        <strain evidence="4">CDC</strain>
    </source>
</reference>
<feature type="compositionally biased region" description="Low complexity" evidence="3">
    <location>
        <begin position="348"/>
        <end position="367"/>
    </location>
</feature>
<reference evidence="4" key="2">
    <citation type="submission" date="2014-05" db="EMBL/GenBank/DDBJ databases">
        <title>The genome sequences of chimpanzee malaria parasites reveal the path to human adaptation.</title>
        <authorList>
            <person name="Otto T.D."/>
            <person name="Rayner J.C."/>
            <person name="Boehme U."/>
            <person name="Pain A."/>
            <person name="Spottiswoode N."/>
            <person name="Sanders M."/>
            <person name="Quail M."/>
            <person name="Ollomo B."/>
            <person name="Renaud F."/>
            <person name="Thomas A.W."/>
            <person name="Prugnolle F."/>
            <person name="Conway D.J."/>
            <person name="Newbold C."/>
            <person name="Berriman M."/>
        </authorList>
    </citation>
    <scope>NUCLEOTIDE SEQUENCE [LARGE SCALE GENOMIC DNA]</scope>
    <source>
        <strain evidence="4">CDC</strain>
    </source>
</reference>
<keyword evidence="1" id="KW-0880">Kelch repeat</keyword>
<name>A0A060S0J4_PLARE</name>
<feature type="region of interest" description="Disordered" evidence="3">
    <location>
        <begin position="44"/>
        <end position="64"/>
    </location>
</feature>
<evidence type="ECO:0000256" key="3">
    <source>
        <dbReference type="SAM" id="MobiDB-lite"/>
    </source>
</evidence>
<proteinExistence type="predicted"/>
<feature type="region of interest" description="Disordered" evidence="3">
    <location>
        <begin position="1"/>
        <end position="21"/>
    </location>
</feature>
<dbReference type="SUPFAM" id="SSF50965">
    <property type="entry name" value="Galactose oxidase, central domain"/>
    <property type="match status" value="1"/>
</dbReference>
<dbReference type="PANTHER" id="PTHR46093:SF18">
    <property type="entry name" value="FIBRONECTIN TYPE-III DOMAIN-CONTAINING PROTEIN"/>
    <property type="match status" value="1"/>
</dbReference>
<dbReference type="AlphaFoldDB" id="A0A060S0J4"/>
<dbReference type="VEuPathDB" id="PlasmoDB:PRCDC_1209900"/>
<evidence type="ECO:0000256" key="1">
    <source>
        <dbReference type="ARBA" id="ARBA00022441"/>
    </source>
</evidence>
<dbReference type="Proteomes" id="UP000027581">
    <property type="component" value="Unassembled WGS sequence"/>
</dbReference>
<organism evidence="4 5">
    <name type="scientific">Plasmodium reichenowi</name>
    <dbReference type="NCBI Taxonomy" id="5854"/>
    <lineage>
        <taxon>Eukaryota</taxon>
        <taxon>Sar</taxon>
        <taxon>Alveolata</taxon>
        <taxon>Apicomplexa</taxon>
        <taxon>Aconoidasida</taxon>
        <taxon>Haemosporida</taxon>
        <taxon>Plasmodiidae</taxon>
        <taxon>Plasmodium</taxon>
        <taxon>Plasmodium (Laverania)</taxon>
    </lineage>
</organism>